<feature type="domain" description="HTH marR-type" evidence="4">
    <location>
        <begin position="9"/>
        <end position="149"/>
    </location>
</feature>
<dbReference type="InterPro" id="IPR036388">
    <property type="entry name" value="WH-like_DNA-bd_sf"/>
</dbReference>
<evidence type="ECO:0000256" key="3">
    <source>
        <dbReference type="ARBA" id="ARBA00023163"/>
    </source>
</evidence>
<dbReference type="InterPro" id="IPR013196">
    <property type="entry name" value="HTH_11"/>
</dbReference>
<keyword evidence="3" id="KW-0804">Transcription</keyword>
<dbReference type="PRINTS" id="PR00598">
    <property type="entry name" value="HTHMARR"/>
</dbReference>
<dbReference type="SUPFAM" id="SSF46785">
    <property type="entry name" value="Winged helix' DNA-binding domain"/>
    <property type="match status" value="1"/>
</dbReference>
<dbReference type="InterPro" id="IPR036390">
    <property type="entry name" value="WH_DNA-bd_sf"/>
</dbReference>
<dbReference type="EMBL" id="UINC01007829">
    <property type="protein sequence ID" value="SVA35278.1"/>
    <property type="molecule type" value="Genomic_DNA"/>
</dbReference>
<accession>A0A381V688</accession>
<dbReference type="SMART" id="SM00347">
    <property type="entry name" value="HTH_MARR"/>
    <property type="match status" value="1"/>
</dbReference>
<dbReference type="Gene3D" id="1.10.10.10">
    <property type="entry name" value="Winged helix-like DNA-binding domain superfamily/Winged helix DNA-binding domain"/>
    <property type="match status" value="1"/>
</dbReference>
<protein>
    <recommendedName>
        <fullName evidence="4">HTH marR-type domain-containing protein</fullName>
    </recommendedName>
</protein>
<keyword evidence="2" id="KW-0238">DNA-binding</keyword>
<dbReference type="InterPro" id="IPR011991">
    <property type="entry name" value="ArsR-like_HTH"/>
</dbReference>
<keyword evidence="1" id="KW-0805">Transcription regulation</keyword>
<evidence type="ECO:0000256" key="2">
    <source>
        <dbReference type="ARBA" id="ARBA00023125"/>
    </source>
</evidence>
<dbReference type="PROSITE" id="PS01117">
    <property type="entry name" value="HTH_MARR_1"/>
    <property type="match status" value="1"/>
</dbReference>
<dbReference type="GO" id="GO:0003677">
    <property type="term" value="F:DNA binding"/>
    <property type="evidence" value="ECO:0007669"/>
    <property type="project" value="UniProtKB-KW"/>
</dbReference>
<proteinExistence type="predicted"/>
<evidence type="ECO:0000313" key="5">
    <source>
        <dbReference type="EMBL" id="SVA35278.1"/>
    </source>
</evidence>
<dbReference type="CDD" id="cd00090">
    <property type="entry name" value="HTH_ARSR"/>
    <property type="match status" value="1"/>
</dbReference>
<dbReference type="PROSITE" id="PS50995">
    <property type="entry name" value="HTH_MARR_2"/>
    <property type="match status" value="1"/>
</dbReference>
<name>A0A381V688_9ZZZZ</name>
<reference evidence="5" key="1">
    <citation type="submission" date="2018-05" db="EMBL/GenBank/DDBJ databases">
        <authorList>
            <person name="Lanie J.A."/>
            <person name="Ng W.-L."/>
            <person name="Kazmierczak K.M."/>
            <person name="Andrzejewski T.M."/>
            <person name="Davidsen T.M."/>
            <person name="Wayne K.J."/>
            <person name="Tettelin H."/>
            <person name="Glass J.I."/>
            <person name="Rusch D."/>
            <person name="Podicherti R."/>
            <person name="Tsui H.-C.T."/>
            <person name="Winkler M.E."/>
        </authorList>
    </citation>
    <scope>NUCLEOTIDE SEQUENCE</scope>
</reference>
<dbReference type="InterPro" id="IPR000835">
    <property type="entry name" value="HTH_MarR-typ"/>
</dbReference>
<dbReference type="AlphaFoldDB" id="A0A381V688"/>
<dbReference type="GO" id="GO:0003700">
    <property type="term" value="F:DNA-binding transcription factor activity"/>
    <property type="evidence" value="ECO:0007669"/>
    <property type="project" value="InterPro"/>
</dbReference>
<dbReference type="Pfam" id="PF08279">
    <property type="entry name" value="HTH_11"/>
    <property type="match status" value="1"/>
</dbReference>
<evidence type="ECO:0000256" key="1">
    <source>
        <dbReference type="ARBA" id="ARBA00023015"/>
    </source>
</evidence>
<organism evidence="5">
    <name type="scientific">marine metagenome</name>
    <dbReference type="NCBI Taxonomy" id="408172"/>
    <lineage>
        <taxon>unclassified sequences</taxon>
        <taxon>metagenomes</taxon>
        <taxon>ecological metagenomes</taxon>
    </lineage>
</organism>
<gene>
    <name evidence="5" type="ORF">METZ01_LOCUS88132</name>
</gene>
<evidence type="ECO:0000259" key="4">
    <source>
        <dbReference type="PROSITE" id="PS50995"/>
    </source>
</evidence>
<sequence>MIDNNISNKEPLDTNIVRLTAGLVEWMEAEIIELNKYLPYKVSFAEIKLFNALRGKEKSISQLARNLGISRQAVHKTIHKLENMGYLELIAKQNNKKDRIIKITNKGQAVKKQGAEHLIAVEEKLSWSMGERNLRFMKIIISENLKKIQ</sequence>
<dbReference type="InterPro" id="IPR023187">
    <property type="entry name" value="Tscrpt_reg_MarR-type_CS"/>
</dbReference>